<evidence type="ECO:0000313" key="2">
    <source>
        <dbReference type="Proteomes" id="UP000034037"/>
    </source>
</evidence>
<gene>
    <name evidence="1" type="ORF">YH66_12080</name>
</gene>
<dbReference type="HOGENOM" id="CLU_1583737_0_0_11"/>
<reference evidence="1 2" key="1">
    <citation type="submission" date="2015-04" db="EMBL/GenBank/DDBJ databases">
        <title>Complete Genome Sequence of Brevibacterium flavum ATCC 15168.</title>
        <authorList>
            <person name="Ahn J."/>
            <person name="Park G."/>
            <person name="Jeon W."/>
            <person name="Jang Y."/>
            <person name="Jang M."/>
            <person name="Lee H."/>
            <person name="Lee H."/>
        </authorList>
    </citation>
    <scope>NUCLEOTIDE SEQUENCE [LARGE SCALE GENOMIC DNA]</scope>
    <source>
        <strain evidence="1 2">ATCC 15168</strain>
    </source>
</reference>
<evidence type="ECO:0000313" key="1">
    <source>
        <dbReference type="EMBL" id="AKF28229.1"/>
    </source>
</evidence>
<protein>
    <submittedName>
        <fullName evidence="1">Uncharacterized protein</fullName>
    </submittedName>
</protein>
<proteinExistence type="predicted"/>
<dbReference type="AlphaFoldDB" id="A0A0F6SRM7"/>
<keyword evidence="2" id="KW-1185">Reference proteome</keyword>
<dbReference type="Proteomes" id="UP000034037">
    <property type="component" value="Chromosome"/>
</dbReference>
<accession>A0A0F6SRM7</accession>
<organism evidence="1 2">
    <name type="scientific">[Brevibacterium] flavum</name>
    <dbReference type="NCBI Taxonomy" id="92706"/>
    <lineage>
        <taxon>Bacteria</taxon>
        <taxon>Bacillati</taxon>
        <taxon>Actinomycetota</taxon>
        <taxon>Actinomycetes</taxon>
        <taxon>Mycobacteriales</taxon>
        <taxon>Corynebacteriaceae</taxon>
        <taxon>Corynebacterium</taxon>
    </lineage>
</organism>
<sequence>MSNLRELLKKELSKSRPARYSMDDRKWIDDVADKIDPNKADLEIKHVVRDYIRTIAKEVEGKATRAGNQLMREFFQEEALPFNWQQMVNEPIALENMSIVDGQIKLLKERVRLRDATPRDFELWAQTEDRARQRDYEARGEAVSGAMQIAQRMRRAGTLTFWQWAESQEARPAA</sequence>
<dbReference type="RefSeq" id="WP_040072909.1">
    <property type="nucleotide sequence ID" value="NZ_CP011309.1"/>
</dbReference>
<dbReference type="PATRIC" id="fig|92706.3.peg.2528"/>
<name>A0A0F6SRM7_9CORY</name>
<dbReference type="EMBL" id="CP011309">
    <property type="protein sequence ID" value="AKF28229.1"/>
    <property type="molecule type" value="Genomic_DNA"/>
</dbReference>